<evidence type="ECO:0000256" key="10">
    <source>
        <dbReference type="ARBA" id="ARBA00042873"/>
    </source>
</evidence>
<dbReference type="NCBIfam" id="TIGR00830">
    <property type="entry name" value="PTBA"/>
    <property type="match status" value="1"/>
</dbReference>
<accession>A0A0A7UVU2</accession>
<keyword evidence="4" id="KW-0808">Transferase</keyword>
<evidence type="ECO:0000256" key="8">
    <source>
        <dbReference type="ARBA" id="ARBA00042296"/>
    </source>
</evidence>
<keyword evidence="2" id="KW-0813">Transport</keyword>
<gene>
    <name evidence="12" type="ORF">OY14_02765</name>
</gene>
<dbReference type="Proteomes" id="UP000030940">
    <property type="component" value="Chromosome"/>
</dbReference>
<keyword evidence="3 12" id="KW-0762">Sugar transport</keyword>
<keyword evidence="13" id="KW-1185">Reference proteome</keyword>
<dbReference type="FunFam" id="2.70.70.10:FF:000001">
    <property type="entry name" value="PTS system glucose-specific IIA component"/>
    <property type="match status" value="1"/>
</dbReference>
<evidence type="ECO:0000256" key="1">
    <source>
        <dbReference type="ARBA" id="ARBA00004496"/>
    </source>
</evidence>
<dbReference type="InterPro" id="IPR050890">
    <property type="entry name" value="PTS_EIIA_component"/>
</dbReference>
<dbReference type="EMBL" id="CP009910">
    <property type="protein sequence ID" value="AJA90359.1"/>
    <property type="molecule type" value="Genomic_DNA"/>
</dbReference>
<keyword evidence="6" id="KW-0418">Kinase</keyword>
<dbReference type="GO" id="GO:0009401">
    <property type="term" value="P:phosphoenolpyruvate-dependent sugar phosphotransferase system"/>
    <property type="evidence" value="ECO:0007669"/>
    <property type="project" value="UniProtKB-KW"/>
</dbReference>
<dbReference type="AlphaFoldDB" id="A0A0A7UVU2"/>
<dbReference type="PANTHER" id="PTHR45008">
    <property type="entry name" value="PTS SYSTEM GLUCOSE-SPECIFIC EIIA COMPONENT"/>
    <property type="match status" value="1"/>
</dbReference>
<evidence type="ECO:0000256" key="6">
    <source>
        <dbReference type="ARBA" id="ARBA00022777"/>
    </source>
</evidence>
<dbReference type="PROSITE" id="PS00371">
    <property type="entry name" value="PTS_EIIA_TYPE_1_HIS"/>
    <property type="match status" value="1"/>
</dbReference>
<evidence type="ECO:0000313" key="13">
    <source>
        <dbReference type="Proteomes" id="UP000030940"/>
    </source>
</evidence>
<organism evidence="12 13">
    <name type="scientific">Borreliella chilensis</name>
    <dbReference type="NCBI Taxonomy" id="1245910"/>
    <lineage>
        <taxon>Bacteria</taxon>
        <taxon>Pseudomonadati</taxon>
        <taxon>Spirochaetota</taxon>
        <taxon>Spirochaetia</taxon>
        <taxon>Spirochaetales</taxon>
        <taxon>Borreliaceae</taxon>
        <taxon>Borreliella</taxon>
    </lineage>
</organism>
<dbReference type="STRING" id="1245910.OY14_02765"/>
<evidence type="ECO:0000256" key="7">
    <source>
        <dbReference type="ARBA" id="ARBA00039163"/>
    </source>
</evidence>
<keyword evidence="5" id="KW-0598">Phosphotransferase system</keyword>
<dbReference type="Pfam" id="PF00358">
    <property type="entry name" value="PTS_EIIA_1"/>
    <property type="match status" value="1"/>
</dbReference>
<dbReference type="PROSITE" id="PS51093">
    <property type="entry name" value="PTS_EIIA_TYPE_1"/>
    <property type="match status" value="1"/>
</dbReference>
<proteinExistence type="predicted"/>
<comment type="subcellular location">
    <subcellularLocation>
        <location evidence="1">Cytoplasm</location>
    </subcellularLocation>
</comment>
<evidence type="ECO:0000256" key="2">
    <source>
        <dbReference type="ARBA" id="ARBA00022448"/>
    </source>
</evidence>
<name>A0A0A7UVU2_9SPIR</name>
<dbReference type="InterPro" id="IPR001127">
    <property type="entry name" value="PTS_EIIA_1_perm"/>
</dbReference>
<evidence type="ECO:0000256" key="9">
    <source>
        <dbReference type="ARBA" id="ARBA00042526"/>
    </source>
</evidence>
<dbReference type="SUPFAM" id="SSF51261">
    <property type="entry name" value="Duplicated hybrid motif"/>
    <property type="match status" value="1"/>
</dbReference>
<dbReference type="KEGG" id="bchi:OY14_02765"/>
<evidence type="ECO:0000256" key="5">
    <source>
        <dbReference type="ARBA" id="ARBA00022683"/>
    </source>
</evidence>
<evidence type="ECO:0000313" key="12">
    <source>
        <dbReference type="EMBL" id="AJA90359.1"/>
    </source>
</evidence>
<reference evidence="12 13" key="1">
    <citation type="journal article" date="2015" name="Genome Announc.">
        <title>Genome Sequence of Borrelia chilensis VA1, a South American Member of the Lyme Borreliosis Group.</title>
        <authorList>
            <person name="Huang W."/>
            <person name="Ojaimi C."/>
            <person name="Fallon J.T."/>
            <person name="Travisany D."/>
            <person name="Maass A."/>
            <person name="Ivanova L."/>
            <person name="Tomova A."/>
            <person name="Gonzalez-Acuna D."/>
            <person name="Godfrey H.P."/>
            <person name="Cabello F.C."/>
        </authorList>
    </citation>
    <scope>NUCLEOTIDE SEQUENCE [LARGE SCALE GENOMIC DNA]</scope>
    <source>
        <strain evidence="12 13">VA1</strain>
    </source>
</reference>
<dbReference type="InterPro" id="IPR011055">
    <property type="entry name" value="Dup_hybrid_motif"/>
</dbReference>
<feature type="domain" description="PTS EIIA type-1" evidence="11">
    <location>
        <begin position="31"/>
        <end position="135"/>
    </location>
</feature>
<dbReference type="PANTHER" id="PTHR45008:SF1">
    <property type="entry name" value="PTS SYSTEM GLUCOSE-SPECIFIC EIIA COMPONENT"/>
    <property type="match status" value="1"/>
</dbReference>
<dbReference type="GO" id="GO:0016301">
    <property type="term" value="F:kinase activity"/>
    <property type="evidence" value="ECO:0007669"/>
    <property type="project" value="UniProtKB-KW"/>
</dbReference>
<dbReference type="HOGENOM" id="CLU_012312_5_3_12"/>
<evidence type="ECO:0000256" key="4">
    <source>
        <dbReference type="ARBA" id="ARBA00022679"/>
    </source>
</evidence>
<dbReference type="GO" id="GO:0005737">
    <property type="term" value="C:cytoplasm"/>
    <property type="evidence" value="ECO:0007669"/>
    <property type="project" value="UniProtKB-SubCell"/>
</dbReference>
<dbReference type="Gene3D" id="2.70.70.10">
    <property type="entry name" value="Glucose Permease (Domain IIA)"/>
    <property type="match status" value="1"/>
</dbReference>
<evidence type="ECO:0000256" key="3">
    <source>
        <dbReference type="ARBA" id="ARBA00022597"/>
    </source>
</evidence>
<dbReference type="NCBIfam" id="NF006962">
    <property type="entry name" value="PRK09439.1"/>
    <property type="match status" value="1"/>
</dbReference>
<protein>
    <recommendedName>
        <fullName evidence="7">PTS system glucose-specific EIIA component</fullName>
    </recommendedName>
    <alternativeName>
        <fullName evidence="10">EIIA-Glc</fullName>
    </alternativeName>
    <alternativeName>
        <fullName evidence="9">EIII-Glc</fullName>
    </alternativeName>
    <alternativeName>
        <fullName evidence="8">Glucose-specific phosphotransferase enzyme IIA component</fullName>
    </alternativeName>
</protein>
<sequence length="189" mass="20858">MGFLDFFKKTATLDLIAPISGKVMSIDKVPDEAFAEKIVGDGIAILPTSDELLAPCDGKIGKIFKTNHAFSLETKEGIEIFVHFGINTLNLNGKGFTRVAEEGMNVKQGEVIIRLDLEYLKEHSESVITPVVIANSDEVSSIEYSFGRLENECEYILLSSTALTEEIRHKISQTKPVEAGKDLVLRVKK</sequence>
<evidence type="ECO:0000259" key="11">
    <source>
        <dbReference type="PROSITE" id="PS51093"/>
    </source>
</evidence>